<feature type="domain" description="Large polyvalent protein associated" evidence="1">
    <location>
        <begin position="1"/>
        <end position="67"/>
    </location>
</feature>
<dbReference type="InterPro" id="IPR041311">
    <property type="entry name" value="LPD29"/>
</dbReference>
<dbReference type="Pfam" id="PF18847">
    <property type="entry name" value="LPD29"/>
    <property type="match status" value="1"/>
</dbReference>
<proteinExistence type="predicted"/>
<name>A0A927C8P8_9BACL</name>
<gene>
    <name evidence="2" type="ORF">IDH45_06045</name>
</gene>
<sequence length="84" mass="10022">MKFSYRIDYDSVSCYWTDGPMKEDVQKVLNRFESYTRILARDDRKEATGYEWGGTLYVGPKYLNANRSLSNERKISIKNHVPYW</sequence>
<dbReference type="Proteomes" id="UP000639396">
    <property type="component" value="Unassembled WGS sequence"/>
</dbReference>
<reference evidence="2" key="1">
    <citation type="submission" date="2020-09" db="EMBL/GenBank/DDBJ databases">
        <title>A novel bacterium of genus Paenibacillus, isolated from South China Sea.</title>
        <authorList>
            <person name="Huang H."/>
            <person name="Mo K."/>
            <person name="Hu Y."/>
        </authorList>
    </citation>
    <scope>NUCLEOTIDE SEQUENCE</scope>
    <source>
        <strain evidence="2">IB182363</strain>
    </source>
</reference>
<protein>
    <recommendedName>
        <fullName evidence="1">Large polyvalent protein associated domain-containing protein</fullName>
    </recommendedName>
</protein>
<accession>A0A927C8P8</accession>
<keyword evidence="3" id="KW-1185">Reference proteome</keyword>
<dbReference type="EMBL" id="JACXJA010000006">
    <property type="protein sequence ID" value="MBD2861551.1"/>
    <property type="molecule type" value="Genomic_DNA"/>
</dbReference>
<dbReference type="AlphaFoldDB" id="A0A927C8P8"/>
<comment type="caution">
    <text evidence="2">The sequence shown here is derived from an EMBL/GenBank/DDBJ whole genome shotgun (WGS) entry which is preliminary data.</text>
</comment>
<evidence type="ECO:0000259" key="1">
    <source>
        <dbReference type="Pfam" id="PF18847"/>
    </source>
</evidence>
<evidence type="ECO:0000313" key="2">
    <source>
        <dbReference type="EMBL" id="MBD2861551.1"/>
    </source>
</evidence>
<evidence type="ECO:0000313" key="3">
    <source>
        <dbReference type="Proteomes" id="UP000639396"/>
    </source>
</evidence>
<organism evidence="2 3">
    <name type="scientific">Paenibacillus oceani</name>
    <dbReference type="NCBI Taxonomy" id="2772510"/>
    <lineage>
        <taxon>Bacteria</taxon>
        <taxon>Bacillati</taxon>
        <taxon>Bacillota</taxon>
        <taxon>Bacilli</taxon>
        <taxon>Bacillales</taxon>
        <taxon>Paenibacillaceae</taxon>
        <taxon>Paenibacillus</taxon>
    </lineage>
</organism>